<organism evidence="3 4">
    <name type="scientific">Falsiroseomonas selenitidurans</name>
    <dbReference type="NCBI Taxonomy" id="2716335"/>
    <lineage>
        <taxon>Bacteria</taxon>
        <taxon>Pseudomonadati</taxon>
        <taxon>Pseudomonadota</taxon>
        <taxon>Alphaproteobacteria</taxon>
        <taxon>Acetobacterales</taxon>
        <taxon>Roseomonadaceae</taxon>
        <taxon>Falsiroseomonas</taxon>
    </lineage>
</organism>
<evidence type="ECO:0000256" key="2">
    <source>
        <dbReference type="SAM" id="Phobius"/>
    </source>
</evidence>
<comment type="caution">
    <text evidence="3">The sequence shown here is derived from an EMBL/GenBank/DDBJ whole genome shotgun (WGS) entry which is preliminary data.</text>
</comment>
<evidence type="ECO:0000256" key="1">
    <source>
        <dbReference type="SAM" id="MobiDB-lite"/>
    </source>
</evidence>
<dbReference type="EMBL" id="JAAVNE010000024">
    <property type="protein sequence ID" value="NKC32260.1"/>
    <property type="molecule type" value="Genomic_DNA"/>
</dbReference>
<dbReference type="RefSeq" id="WP_168032169.1">
    <property type="nucleotide sequence ID" value="NZ_JAAVNE010000024.1"/>
</dbReference>
<feature type="region of interest" description="Disordered" evidence="1">
    <location>
        <begin position="130"/>
        <end position="149"/>
    </location>
</feature>
<keyword evidence="4" id="KW-1185">Reference proteome</keyword>
<dbReference type="Proteomes" id="UP000787635">
    <property type="component" value="Unassembled WGS sequence"/>
</dbReference>
<reference evidence="3 4" key="1">
    <citation type="submission" date="2020-03" db="EMBL/GenBank/DDBJ databases">
        <title>Roseomonas selenitidurans sp. nov. isolated from urban soil.</title>
        <authorList>
            <person name="Liu H."/>
        </authorList>
    </citation>
    <scope>NUCLEOTIDE SEQUENCE [LARGE SCALE GENOMIC DNA]</scope>
    <source>
        <strain evidence="3 4">BU-1</strain>
    </source>
</reference>
<feature type="region of interest" description="Disordered" evidence="1">
    <location>
        <begin position="157"/>
        <end position="178"/>
    </location>
</feature>
<keyword evidence="2" id="KW-0812">Transmembrane</keyword>
<feature type="transmembrane region" description="Helical" evidence="2">
    <location>
        <begin position="101"/>
        <end position="123"/>
    </location>
</feature>
<gene>
    <name evidence="3" type="ORF">HEQ75_15465</name>
</gene>
<keyword evidence="2" id="KW-1133">Transmembrane helix</keyword>
<accession>A0ABX1EBH1</accession>
<name>A0ABX1EBH1_9PROT</name>
<evidence type="ECO:0000313" key="4">
    <source>
        <dbReference type="Proteomes" id="UP000787635"/>
    </source>
</evidence>
<protein>
    <recommendedName>
        <fullName evidence="5">DUF4267 domain-containing protein</fullName>
    </recommendedName>
</protein>
<evidence type="ECO:0008006" key="5">
    <source>
        <dbReference type="Google" id="ProtNLM"/>
    </source>
</evidence>
<proteinExistence type="predicted"/>
<sequence>MRHPPRGSLGTADRLGRALGWFSIGLGLVQIAAPSRVSRALGMRGQEGLMRMTGAREVASGLLSLSVDRGLGLRARLAGDAMDAVSLAMVLGRGRGGGARAGVALAAVAGIALVDLLVAQSLAKRHGRERARAMAPLRRHHGDRSGFPGGLARARGAAADFPVPPDLRATPEAPRLGS</sequence>
<evidence type="ECO:0000313" key="3">
    <source>
        <dbReference type="EMBL" id="NKC32260.1"/>
    </source>
</evidence>
<keyword evidence="2" id="KW-0472">Membrane</keyword>